<evidence type="ECO:0000313" key="3">
    <source>
        <dbReference type="EMBL" id="AWO70438.1"/>
    </source>
</evidence>
<proteinExistence type="predicted"/>
<reference evidence="3" key="1">
    <citation type="journal article" date="2018" name="J. ISSAAS">
        <title>Ultrasensitive capture of human herpes simplex virus genomes directly from clinical samples reveals extraordinarily limited evolution in cell culture.</title>
        <authorList>
            <person name="Greninger A.L."/>
            <person name="Roychoudhury P."/>
            <person name="Xie H."/>
            <person name="Casto A."/>
            <person name="Cent A."/>
            <person name="Pepper G."/>
            <person name="Koelle D.M."/>
            <person name="Huang M.-L."/>
            <person name="Wald A."/>
            <person name="Johnston C."/>
            <person name="Jerome K.R."/>
        </authorList>
    </citation>
    <scope>NUCLEOTIDE SEQUENCE</scope>
    <source>
        <strain evidence="1">HSV1-CULTURE-H5</strain>
        <strain evidence="2">HSV1-CULTURE-I5</strain>
        <strain evidence="3">HSV1-ORIGINAL-H5</strain>
    </source>
</reference>
<evidence type="ECO:0000313" key="6">
    <source>
        <dbReference type="EMBL" id="AWW13354.1"/>
    </source>
</evidence>
<dbReference type="EMBL" id="MG999899">
    <property type="protein sequence ID" value="AWW13354.1"/>
    <property type="molecule type" value="Genomic_DNA"/>
</dbReference>
<evidence type="ECO:0000313" key="5">
    <source>
        <dbReference type="EMBL" id="AWW12991.1"/>
    </source>
</evidence>
<organism evidence="3">
    <name type="scientific">Human herpesvirus 1</name>
    <name type="common">HHV-1</name>
    <name type="synonym">Human herpes simplex virus 1</name>
    <dbReference type="NCBI Taxonomy" id="10298"/>
    <lineage>
        <taxon>Viruses</taxon>
        <taxon>Duplodnaviria</taxon>
        <taxon>Heunggongvirae</taxon>
        <taxon>Peploviricota</taxon>
        <taxon>Herviviricetes</taxon>
        <taxon>Herpesvirales</taxon>
        <taxon>Orthoherpesviridae</taxon>
        <taxon>Alphaherpesvirinae</taxon>
        <taxon>Simplexvirus</taxon>
        <taxon>Simplexvirus humanalpha1</taxon>
    </lineage>
</organism>
<sequence length="33" mass="3823">MFPVWSTRTTYAPMFPVSMSRMGRQSPVIVLFT</sequence>
<reference evidence="4" key="2">
    <citation type="journal article" date="2018" name="MSphere">
        <title>Ultrasensitive Capture of Human Herpes Simplex Virus Genomes Directly from Clinical Samples Reveals Extraordinarily Limited Evolution in Cell Culture.</title>
        <authorList>
            <person name="Greninger A.L."/>
            <person name="Roychoudhury P."/>
            <person name="Xie H."/>
            <person name="Casto A."/>
            <person name="Cent A."/>
            <person name="Pepper G."/>
            <person name="Koelle D.M."/>
            <person name="Huang M.L."/>
            <person name="Wald A."/>
            <person name="Johnston C."/>
            <person name="Jerome K.R."/>
        </authorList>
    </citation>
    <scope>NUCLEOTIDE SEQUENCE</scope>
    <source>
        <strain evidence="5">2007-03494_S436_L001</strain>
        <strain evidence="4">2007-21335</strain>
        <strain evidence="6">2009-29406</strain>
    </source>
</reference>
<evidence type="ECO:0000313" key="4">
    <source>
        <dbReference type="EMBL" id="AWW12103.1"/>
    </source>
</evidence>
<protein>
    <submittedName>
        <fullName evidence="3">Uncharacterized protein</fullName>
    </submittedName>
</protein>
<dbReference type="EMBL" id="MH160373">
    <property type="protein sequence ID" value="AWO70438.1"/>
    <property type="molecule type" value="Genomic_DNA"/>
</dbReference>
<evidence type="ECO:0000313" key="1">
    <source>
        <dbReference type="EMBL" id="AWO69012.1"/>
    </source>
</evidence>
<name>A0A2U9A7G3_HHV1</name>
<dbReference type="EMBL" id="MG999885">
    <property type="protein sequence ID" value="AWW12103.1"/>
    <property type="molecule type" value="Genomic_DNA"/>
</dbReference>
<dbReference type="EMBL" id="MH160372">
    <property type="protein sequence ID" value="AWO70415.1"/>
    <property type="molecule type" value="Genomic_DNA"/>
</dbReference>
<dbReference type="EMBL" id="MH160358">
    <property type="protein sequence ID" value="AWO69012.1"/>
    <property type="molecule type" value="Genomic_DNA"/>
</dbReference>
<dbReference type="EMBL" id="MG999895">
    <property type="protein sequence ID" value="AWW12991.1"/>
    <property type="molecule type" value="Genomic_DNA"/>
</dbReference>
<organismHost>
    <name type="scientific">Homo sapiens</name>
    <name type="common">Human</name>
    <dbReference type="NCBI Taxonomy" id="9606"/>
</organismHost>
<accession>A0A2U9A7G3</accession>
<evidence type="ECO:0000313" key="2">
    <source>
        <dbReference type="EMBL" id="AWO70415.1"/>
    </source>
</evidence>